<accession>A0A397H6K0</accession>
<evidence type="ECO:0008006" key="6">
    <source>
        <dbReference type="Google" id="ProtNLM"/>
    </source>
</evidence>
<dbReference type="Pfam" id="PF00201">
    <property type="entry name" value="UDPGT"/>
    <property type="match status" value="1"/>
</dbReference>
<dbReference type="PANTHER" id="PTHR48043">
    <property type="entry name" value="EG:EG0003.4 PROTEIN-RELATED"/>
    <property type="match status" value="1"/>
</dbReference>
<dbReference type="CDD" id="cd03784">
    <property type="entry name" value="GT1_Gtf-like"/>
    <property type="match status" value="1"/>
</dbReference>
<protein>
    <recommendedName>
        <fullName evidence="6">UDP-glycosyltransferases domain-containing protein</fullName>
    </recommendedName>
</protein>
<keyword evidence="5" id="KW-1185">Reference proteome</keyword>
<dbReference type="SUPFAM" id="SSF53756">
    <property type="entry name" value="UDP-Glycosyltransferase/glycogen phosphorylase"/>
    <property type="match status" value="1"/>
</dbReference>
<dbReference type="InterPro" id="IPR002213">
    <property type="entry name" value="UDP_glucos_trans"/>
</dbReference>
<evidence type="ECO:0000313" key="4">
    <source>
        <dbReference type="EMBL" id="RLL96212.1"/>
    </source>
</evidence>
<sequence length="533" mass="59044">MMLDSRKVLVVVTAGGKTNASPIFEIAQILNTRGHKIEFATLDGQQDWVREYPFVSHVYVLGPGQTPEAEEQAYLQMSRWKLGLRHSFEPIMETRKYLESSWETVYPALSRLVQDPVSRPAFILADYLVDAARDMQIEHDIPIAMHWPQMPTNMLPASYIPGATGLQIGVLTSENATVWQRLQNYLLAVRALPAYLRYRSWVRALRARHGVRRRLPARSKPDYLLLVNSFFGLEPARDLPPNVAAIGPVLADTYPGLTPELESFVKHRRRILYISLGTHALLPDAVLQRILHGALLALHDGKAIDGVVWSIRGMALKQFNLAATVPGPYLKATADPLRIRDLVSGVDSIPILFAPFVPQRALLAHPKLSIFLTHAGASSTNEAAYHGVRTITIGVYFDQLTNAMKLRDAGVSIPLDRDTFTAADLYRAVDALVADVSGTFAANCERVRRIAQIASRRKWLAADLIEEVLADSEGRRKLGDADAQRGMHLQTADMRMPLWKVHNLDLWGIAAGCAVAVLGLLVCVPIALGISMT</sequence>
<gene>
    <name evidence="4" type="ORF">CFD26_104304</name>
</gene>
<dbReference type="EMBL" id="NIDN02000119">
    <property type="protein sequence ID" value="RLL96212.1"/>
    <property type="molecule type" value="Genomic_DNA"/>
</dbReference>
<dbReference type="AlphaFoldDB" id="A0A397H6K0"/>
<evidence type="ECO:0000256" key="3">
    <source>
        <dbReference type="SAM" id="Phobius"/>
    </source>
</evidence>
<keyword evidence="2" id="KW-0808">Transferase</keyword>
<dbReference type="GO" id="GO:0008194">
    <property type="term" value="F:UDP-glycosyltransferase activity"/>
    <property type="evidence" value="ECO:0007669"/>
    <property type="project" value="InterPro"/>
</dbReference>
<keyword evidence="3" id="KW-0812">Transmembrane</keyword>
<dbReference type="PANTHER" id="PTHR48043:SF145">
    <property type="entry name" value="FI06409P-RELATED"/>
    <property type="match status" value="1"/>
</dbReference>
<reference evidence="4 5" key="1">
    <citation type="submission" date="2018-08" db="EMBL/GenBank/DDBJ databases">
        <title>Draft genome sequences of two Aspergillus turcosus clinical strains isolated from bronchoalveolar lavage fluid: one azole-susceptible and the other azole-resistant.</title>
        <authorList>
            <person name="Parent-Michaud M."/>
            <person name="Dufresne P.J."/>
            <person name="Fournier E."/>
            <person name="Martineau C."/>
            <person name="Moreira S."/>
            <person name="Perkins V."/>
            <person name="De Repentigny L."/>
            <person name="Dufresne S.F."/>
        </authorList>
    </citation>
    <scope>NUCLEOTIDE SEQUENCE [LARGE SCALE GENOMIC DNA]</scope>
    <source>
        <strain evidence="4">HMR AF 1038</strain>
    </source>
</reference>
<comment type="caution">
    <text evidence="4">The sequence shown here is derived from an EMBL/GenBank/DDBJ whole genome shotgun (WGS) entry which is preliminary data.</text>
</comment>
<dbReference type="OrthoDB" id="5835829at2759"/>
<keyword evidence="3" id="KW-0472">Membrane</keyword>
<evidence type="ECO:0000256" key="1">
    <source>
        <dbReference type="ARBA" id="ARBA00022676"/>
    </source>
</evidence>
<organism evidence="4 5">
    <name type="scientific">Aspergillus turcosus</name>
    <dbReference type="NCBI Taxonomy" id="1245748"/>
    <lineage>
        <taxon>Eukaryota</taxon>
        <taxon>Fungi</taxon>
        <taxon>Dikarya</taxon>
        <taxon>Ascomycota</taxon>
        <taxon>Pezizomycotina</taxon>
        <taxon>Eurotiomycetes</taxon>
        <taxon>Eurotiomycetidae</taxon>
        <taxon>Eurotiales</taxon>
        <taxon>Aspergillaceae</taxon>
        <taxon>Aspergillus</taxon>
        <taxon>Aspergillus subgen. Fumigati</taxon>
    </lineage>
</organism>
<dbReference type="Gene3D" id="3.40.50.2000">
    <property type="entry name" value="Glycogen Phosphorylase B"/>
    <property type="match status" value="2"/>
</dbReference>
<evidence type="ECO:0000256" key="2">
    <source>
        <dbReference type="ARBA" id="ARBA00022679"/>
    </source>
</evidence>
<feature type="transmembrane region" description="Helical" evidence="3">
    <location>
        <begin position="506"/>
        <end position="530"/>
    </location>
</feature>
<keyword evidence="1" id="KW-0328">Glycosyltransferase</keyword>
<evidence type="ECO:0000313" key="5">
    <source>
        <dbReference type="Proteomes" id="UP000215289"/>
    </source>
</evidence>
<dbReference type="STRING" id="1245748.A0A397H6K0"/>
<proteinExistence type="predicted"/>
<name>A0A397H6K0_9EURO</name>
<dbReference type="Proteomes" id="UP000215289">
    <property type="component" value="Unassembled WGS sequence"/>
</dbReference>
<dbReference type="InterPro" id="IPR050271">
    <property type="entry name" value="UDP-glycosyltransferase"/>
</dbReference>
<keyword evidence="3" id="KW-1133">Transmembrane helix</keyword>